<keyword evidence="4" id="KW-0456">Lyase</keyword>
<comment type="caution">
    <text evidence="4">The sequence shown here is derived from an EMBL/GenBank/DDBJ whole genome shotgun (WGS) entry which is preliminary data.</text>
</comment>
<evidence type="ECO:0000256" key="2">
    <source>
        <dbReference type="SAM" id="SignalP"/>
    </source>
</evidence>
<reference evidence="4 5" key="1">
    <citation type="submission" date="2024-08" db="EMBL/GenBank/DDBJ databases">
        <authorList>
            <person name="Lu H."/>
        </authorList>
    </citation>
    <scope>NUCLEOTIDE SEQUENCE [LARGE SCALE GENOMIC DNA]</scope>
    <source>
        <strain evidence="4 5">BYS78W</strain>
    </source>
</reference>
<organism evidence="4 5">
    <name type="scientific">Pelomonas candidula</name>
    <dbReference type="NCBI Taxonomy" id="3299025"/>
    <lineage>
        <taxon>Bacteria</taxon>
        <taxon>Pseudomonadati</taxon>
        <taxon>Pseudomonadota</taxon>
        <taxon>Betaproteobacteria</taxon>
        <taxon>Burkholderiales</taxon>
        <taxon>Sphaerotilaceae</taxon>
        <taxon>Roseateles</taxon>
    </lineage>
</organism>
<dbReference type="InterPro" id="IPR015943">
    <property type="entry name" value="WD40/YVTN_repeat-like_dom_sf"/>
</dbReference>
<accession>A0ABW7HD21</accession>
<sequence length="436" mass="48378">MQYPPVEATRRRFLAALAALTAGLLMSAAPMQAHAADAAPASWRDPSTGRRIVRVDDTPGNYALYFNYNPFTPQGDLMIYLTPEGIRVADTKTWQTRLVLKAKVDRLLFAGPKTRTAYYTLRDAAVDDGGPFAVWALDLDSGKTRKIADLPGGRVEAINADETLLAGEYEVEPPPPEIARQGRRDPVTGSPAYSGTGPDGKPLSFAAAKGKWMADRLAARVPMEMYSVSIRTGERHAIHRATDWLNHVQFSPTDPTLLMFCHEGPWHEVDRIWTIRADGSQLTKVHTRTMVGEIAGHEFWDSDGQTVWYDLRMPRTSPTGWLAGRNVVTGEQVRYEVKPDQASYHFSKSPDGRFFSGDGGNAGKWISLFKPVVRDKPVPGLITPGTLESIRVADMSKQDYTLEPNQHFTPDGKWLVYRANIEGKPAIYAVELPEAR</sequence>
<dbReference type="Proteomes" id="UP001606134">
    <property type="component" value="Unassembled WGS sequence"/>
</dbReference>
<dbReference type="InterPro" id="IPR006311">
    <property type="entry name" value="TAT_signal"/>
</dbReference>
<dbReference type="EMBL" id="JBIGIC010000006">
    <property type="protein sequence ID" value="MFG6487814.1"/>
    <property type="molecule type" value="Genomic_DNA"/>
</dbReference>
<feature type="domain" description="Oligogalacturonate lyase" evidence="3">
    <location>
        <begin position="226"/>
        <end position="435"/>
    </location>
</feature>
<dbReference type="Pfam" id="PF14583">
    <property type="entry name" value="Pectate_lyase22"/>
    <property type="match status" value="1"/>
</dbReference>
<evidence type="ECO:0000256" key="1">
    <source>
        <dbReference type="SAM" id="MobiDB-lite"/>
    </source>
</evidence>
<dbReference type="GO" id="GO:0016829">
    <property type="term" value="F:lyase activity"/>
    <property type="evidence" value="ECO:0007669"/>
    <property type="project" value="UniProtKB-KW"/>
</dbReference>
<evidence type="ECO:0000259" key="3">
    <source>
        <dbReference type="Pfam" id="PF14583"/>
    </source>
</evidence>
<dbReference type="PROSITE" id="PS51318">
    <property type="entry name" value="TAT"/>
    <property type="match status" value="1"/>
</dbReference>
<keyword evidence="5" id="KW-1185">Reference proteome</keyword>
<protein>
    <submittedName>
        <fullName evidence="4">Oligogalacturonate lyase family protein</fullName>
    </submittedName>
</protein>
<evidence type="ECO:0000313" key="4">
    <source>
        <dbReference type="EMBL" id="MFG6487814.1"/>
    </source>
</evidence>
<feature type="signal peptide" evidence="2">
    <location>
        <begin position="1"/>
        <end position="35"/>
    </location>
</feature>
<name>A0ABW7HD21_9BURK</name>
<gene>
    <name evidence="4" type="ORF">ACG04R_14110</name>
</gene>
<keyword evidence="2" id="KW-0732">Signal</keyword>
<dbReference type="Gene3D" id="2.130.10.10">
    <property type="entry name" value="YVTN repeat-like/Quinoprotein amine dehydrogenase"/>
    <property type="match status" value="1"/>
</dbReference>
<evidence type="ECO:0000313" key="5">
    <source>
        <dbReference type="Proteomes" id="UP001606134"/>
    </source>
</evidence>
<dbReference type="RefSeq" id="WP_394411428.1">
    <property type="nucleotide sequence ID" value="NZ_JBIGIC010000006.1"/>
</dbReference>
<dbReference type="InterPro" id="IPR027946">
    <property type="entry name" value="Ogl_dom"/>
</dbReference>
<feature type="region of interest" description="Disordered" evidence="1">
    <location>
        <begin position="173"/>
        <end position="200"/>
    </location>
</feature>
<proteinExistence type="predicted"/>
<dbReference type="SUPFAM" id="SSF82171">
    <property type="entry name" value="DPP6 N-terminal domain-like"/>
    <property type="match status" value="1"/>
</dbReference>
<feature type="chain" id="PRO_5045930842" evidence="2">
    <location>
        <begin position="36"/>
        <end position="436"/>
    </location>
</feature>